<evidence type="ECO:0000259" key="5">
    <source>
        <dbReference type="Pfam" id="PF08546"/>
    </source>
</evidence>
<dbReference type="NCBIfam" id="TIGR00745">
    <property type="entry name" value="apbA_panE"/>
    <property type="match status" value="1"/>
</dbReference>
<keyword evidence="7" id="KW-1185">Reference proteome</keyword>
<dbReference type="PANTHER" id="PTHR21708">
    <property type="entry name" value="PROBABLE 2-DEHYDROPANTOATE 2-REDUCTASE"/>
    <property type="match status" value="1"/>
</dbReference>
<evidence type="ECO:0000256" key="2">
    <source>
        <dbReference type="ARBA" id="ARBA00022857"/>
    </source>
</evidence>
<dbReference type="Gene3D" id="1.10.1040.10">
    <property type="entry name" value="N-(1-d-carboxylethyl)-l-norvaline Dehydrogenase, domain 2"/>
    <property type="match status" value="1"/>
</dbReference>
<feature type="domain" description="Ketopantoate reductase C-terminal" evidence="5">
    <location>
        <begin position="194"/>
        <end position="310"/>
    </location>
</feature>
<gene>
    <name evidence="6" type="ORF">SUNI508_13394</name>
</gene>
<evidence type="ECO:0000313" key="7">
    <source>
        <dbReference type="Proteomes" id="UP001408356"/>
    </source>
</evidence>
<feature type="domain" description="Ketopantoate reductase N-terminal" evidence="4">
    <location>
        <begin position="8"/>
        <end position="160"/>
    </location>
</feature>
<organism evidence="6 7">
    <name type="scientific">Seiridium unicorne</name>
    <dbReference type="NCBI Taxonomy" id="138068"/>
    <lineage>
        <taxon>Eukaryota</taxon>
        <taxon>Fungi</taxon>
        <taxon>Dikarya</taxon>
        <taxon>Ascomycota</taxon>
        <taxon>Pezizomycotina</taxon>
        <taxon>Sordariomycetes</taxon>
        <taxon>Xylariomycetidae</taxon>
        <taxon>Amphisphaeriales</taxon>
        <taxon>Sporocadaceae</taxon>
        <taxon>Seiridium</taxon>
    </lineage>
</organism>
<dbReference type="InterPro" id="IPR008927">
    <property type="entry name" value="6-PGluconate_DH-like_C_sf"/>
</dbReference>
<comment type="similarity">
    <text evidence="1">Belongs to the ketopantoate reductase family.</text>
</comment>
<proteinExistence type="inferred from homology"/>
<dbReference type="Pfam" id="PF08546">
    <property type="entry name" value="ApbA_C"/>
    <property type="match status" value="1"/>
</dbReference>
<dbReference type="SUPFAM" id="SSF51735">
    <property type="entry name" value="NAD(P)-binding Rossmann-fold domains"/>
    <property type="match status" value="1"/>
</dbReference>
<evidence type="ECO:0000256" key="1">
    <source>
        <dbReference type="ARBA" id="ARBA00007870"/>
    </source>
</evidence>
<name>A0ABR2VDA7_9PEZI</name>
<dbReference type="PANTHER" id="PTHR21708:SF30">
    <property type="entry name" value="2-DEHYDROPANTOATE 2-REDUCTASE-RELATED"/>
    <property type="match status" value="1"/>
</dbReference>
<dbReference type="EMBL" id="JARVKF010000029">
    <property type="protein sequence ID" value="KAK9424872.1"/>
    <property type="molecule type" value="Genomic_DNA"/>
</dbReference>
<dbReference type="InterPro" id="IPR013332">
    <property type="entry name" value="KPR_N"/>
</dbReference>
<protein>
    <submittedName>
        <fullName evidence="6">2-dehydropantoate 2-reductase</fullName>
    </submittedName>
</protein>
<dbReference type="InterPro" id="IPR036291">
    <property type="entry name" value="NAD(P)-bd_dom_sf"/>
</dbReference>
<evidence type="ECO:0000259" key="4">
    <source>
        <dbReference type="Pfam" id="PF02558"/>
    </source>
</evidence>
<comment type="caution">
    <text evidence="6">The sequence shown here is derived from an EMBL/GenBank/DDBJ whole genome shotgun (WGS) entry which is preliminary data.</text>
</comment>
<dbReference type="InterPro" id="IPR051402">
    <property type="entry name" value="KPR-Related"/>
</dbReference>
<keyword evidence="2" id="KW-0521">NADP</keyword>
<accession>A0ABR2VDA7</accession>
<evidence type="ECO:0000256" key="3">
    <source>
        <dbReference type="ARBA" id="ARBA00023002"/>
    </source>
</evidence>
<dbReference type="SUPFAM" id="SSF48179">
    <property type="entry name" value="6-phosphogluconate dehydrogenase C-terminal domain-like"/>
    <property type="match status" value="1"/>
</dbReference>
<dbReference type="InterPro" id="IPR013328">
    <property type="entry name" value="6PGD_dom2"/>
</dbReference>
<dbReference type="InterPro" id="IPR003710">
    <property type="entry name" value="ApbA"/>
</dbReference>
<dbReference type="Pfam" id="PF02558">
    <property type="entry name" value="ApbA"/>
    <property type="match status" value="1"/>
</dbReference>
<evidence type="ECO:0000313" key="6">
    <source>
        <dbReference type="EMBL" id="KAK9424872.1"/>
    </source>
</evidence>
<dbReference type="Proteomes" id="UP001408356">
    <property type="component" value="Unassembled WGS sequence"/>
</dbReference>
<keyword evidence="3" id="KW-0560">Oxidoreductase</keyword>
<sequence>MASIKARILIVGTGGVGAMAAYALDIGGKAEVTAVLRSNFAAVQERGFNIDSIEHGHDIKGWRPTDNVVKENLQPFDFVLVTTKNIADIPPSVSDLIKPAVTPSTTAIVLSQNGLNIEKPLILNFPTNPIISSISMISATEIGHGNILHDDRDIQEIGPFQSANVPSDVAASAARRYVEVYNGCGKLDIKYEEDVLRSRWRKLVYNASYNTVAATIRMDTGRMRTSRHIIDDLVLPIMLEIMAVAKAVGVELPPEVADHFVRVDPIKNEFKPSMCQDIEKGNFIEFETIVGEPLREAEARNVPVPVLKTINKIRNPVRIGRTDTPAITTIIIVILCISSADTLAAPAFEMVIGSASVPTRPAVVVVVPVKGQAFTVAESIAVRAIHTASIRGRALEGSGSEMADCKVVELGFEYACTSLDWMLPRVLRASCVMHAIIKLVVAAFELSRAAVLVMTLLHGPALTVIVAEVMVVAASTEVQLWNPRRSRPRTTTIGSHSPSARPWFRDQVWGEIRYSWYRTIRVRTYAALKAGYRRRTRVSEAQPSFVESPSRLRCCYRICFKDY</sequence>
<dbReference type="Gene3D" id="3.40.50.720">
    <property type="entry name" value="NAD(P)-binding Rossmann-like Domain"/>
    <property type="match status" value="1"/>
</dbReference>
<reference evidence="6 7" key="1">
    <citation type="journal article" date="2024" name="J. Plant Pathol.">
        <title>Sequence and assembly of the genome of Seiridium unicorne, isolate CBS 538.82, causal agent of cypress canker disease.</title>
        <authorList>
            <person name="Scali E."/>
            <person name="Rocca G.D."/>
            <person name="Danti R."/>
            <person name="Garbelotto M."/>
            <person name="Barberini S."/>
            <person name="Baroncelli R."/>
            <person name="Emiliani G."/>
        </authorList>
    </citation>
    <scope>NUCLEOTIDE SEQUENCE [LARGE SCALE GENOMIC DNA]</scope>
    <source>
        <strain evidence="6 7">BM-138-508</strain>
    </source>
</reference>
<dbReference type="InterPro" id="IPR013752">
    <property type="entry name" value="KPA_reductase"/>
</dbReference>